<protein>
    <submittedName>
        <fullName evidence="2">Uncharacterized protein</fullName>
    </submittedName>
</protein>
<sequence length="168" mass="18146">MIGQSGRRPYLALRPPLTRSVGLCTPRAWAELVGVGLLASGLPLRLFADHVTVPAIRAAGRDQVSSWALIWMAATSLLCIVMALVALAAVLVASIWFFAVAVVAGQRVGDYWRRRNEQVEPVGVEVLRTRFGAQAVIEHDPATGVSTAYGADGTELHTVGMRSDIRQW</sequence>
<dbReference type="AlphaFoldDB" id="A0A1H4I5S9"/>
<name>A0A1H4I5S9_9NOCA</name>
<keyword evidence="1" id="KW-0812">Transmembrane</keyword>
<keyword evidence="1" id="KW-0472">Membrane</keyword>
<keyword evidence="3" id="KW-1185">Reference proteome</keyword>
<keyword evidence="1" id="KW-1133">Transmembrane helix</keyword>
<accession>A0A1H4I5S9</accession>
<gene>
    <name evidence="2" type="ORF">SAMN04490239_0093</name>
</gene>
<proteinExistence type="predicted"/>
<dbReference type="OrthoDB" id="10007891at2"/>
<dbReference type="EMBL" id="FNSV01000001">
    <property type="protein sequence ID" value="SEB29454.1"/>
    <property type="molecule type" value="Genomic_DNA"/>
</dbReference>
<dbReference type="Proteomes" id="UP000183561">
    <property type="component" value="Unassembled WGS sequence"/>
</dbReference>
<evidence type="ECO:0000313" key="3">
    <source>
        <dbReference type="Proteomes" id="UP000183561"/>
    </source>
</evidence>
<evidence type="ECO:0000313" key="2">
    <source>
        <dbReference type="EMBL" id="SEB29454.1"/>
    </source>
</evidence>
<organism evidence="2 3">
    <name type="scientific">Rhodococcus koreensis</name>
    <dbReference type="NCBI Taxonomy" id="99653"/>
    <lineage>
        <taxon>Bacteria</taxon>
        <taxon>Bacillati</taxon>
        <taxon>Actinomycetota</taxon>
        <taxon>Actinomycetes</taxon>
        <taxon>Mycobacteriales</taxon>
        <taxon>Nocardiaceae</taxon>
        <taxon>Rhodococcus</taxon>
    </lineage>
</organism>
<reference evidence="3" key="1">
    <citation type="submission" date="2016-10" db="EMBL/GenBank/DDBJ databases">
        <authorList>
            <person name="Varghese N."/>
            <person name="Submissions S."/>
        </authorList>
    </citation>
    <scope>NUCLEOTIDE SEQUENCE [LARGE SCALE GENOMIC DNA]</scope>
    <source>
        <strain evidence="3">DSM 44498</strain>
    </source>
</reference>
<feature type="transmembrane region" description="Helical" evidence="1">
    <location>
        <begin position="71"/>
        <end position="104"/>
    </location>
</feature>
<dbReference type="RefSeq" id="WP_072949806.1">
    <property type="nucleotide sequence ID" value="NZ_FNSV01000001.1"/>
</dbReference>
<evidence type="ECO:0000256" key="1">
    <source>
        <dbReference type="SAM" id="Phobius"/>
    </source>
</evidence>